<dbReference type="GeneID" id="60784975"/>
<sequence>MREQMENLTQFVATYQAVFDERLAEYAATNLMSWNDPSWLAGDKGVAWFRQSKRAVLIFSHTEMQGIERIDIDDNYAQFMKAIIILETFRRSRPPSVATTNKILNILRRWYYEMVKMTGQSHPMYLNSDIIHGAMRRHNENSASSSNVSDYCDIAVSLARIIRPFNLTLSNIECQNQFPSRNHTNNTKKRKAADSNPEDTNDNKLISIRAFISIIELLYLAKSNGEKIFYNCILLLIITGWRFQELQSIRIDALIKRSLKGDKLLYAQEHELPEYNLGIKYLGAKKSGWRTFWAAPSTIKLIESIFDAVMALTDESRQILIQYRNSGFTDFLPPSIRALPHDLIEVSELNGLVFSGSGGTRGNAGLRKSMVNAFLQKGIGIKPITKSNPVTSREKLFLFTKKQINDFVELKYAQSKSFHDGYKCTLVIRDNGVEQKFNYEDLLFISPTSTFGMDHTLVTITNPEPLTHDILQSLLGGNKQRISIFDKLNLTEDNGERIELNPHIPRHNINTFLAISGLTDHLQAMLMGRIDITQNQFYQHRVESFNYKASSLAIMALNNNSESFKSPTRENFGDDRNASYENDNVTAQSILPAIAESGDRRINALAKAAKSKTVYSGIDAAKKYMAIVVDPNLSPEDNLKVNLHTVGESRDEVTLHLEKTLSSKFLPDLKRAHDKLLSVKRNELAKELIERHAQLHALPLGACTRDVARWGCPFGMKCQSGGPCGYFTLTGRLDEYEAINIKVTNKRAEVYQLEQLNEKDNSFELALSEQREALLLLEAFQANVIKSFSDREIVSLISQDKSNPLASIVNRIESQKLVGKTPKTLADAFYIEQLRIEKRKLTTEDE</sequence>
<evidence type="ECO:0000256" key="1">
    <source>
        <dbReference type="SAM" id="MobiDB-lite"/>
    </source>
</evidence>
<name>A0A7T2UNK9_9GAMM</name>
<protein>
    <recommendedName>
        <fullName evidence="4">Integrase</fullName>
    </recommendedName>
</protein>
<gene>
    <name evidence="2" type="ORF">I6G90_05175</name>
</gene>
<dbReference type="Proteomes" id="UP000595101">
    <property type="component" value="Chromosome"/>
</dbReference>
<organism evidence="2 3">
    <name type="scientific">Aeromonas allosaccharophila</name>
    <dbReference type="NCBI Taxonomy" id="656"/>
    <lineage>
        <taxon>Bacteria</taxon>
        <taxon>Pseudomonadati</taxon>
        <taxon>Pseudomonadota</taxon>
        <taxon>Gammaproteobacteria</taxon>
        <taxon>Aeromonadales</taxon>
        <taxon>Aeromonadaceae</taxon>
        <taxon>Aeromonas</taxon>
    </lineage>
</organism>
<feature type="region of interest" description="Disordered" evidence="1">
    <location>
        <begin position="178"/>
        <end position="199"/>
    </location>
</feature>
<evidence type="ECO:0000313" key="3">
    <source>
        <dbReference type="Proteomes" id="UP000595101"/>
    </source>
</evidence>
<evidence type="ECO:0000313" key="2">
    <source>
        <dbReference type="EMBL" id="QPR55821.1"/>
    </source>
</evidence>
<dbReference type="KEGG" id="aall:I6G90_05175"/>
<evidence type="ECO:0008006" key="4">
    <source>
        <dbReference type="Google" id="ProtNLM"/>
    </source>
</evidence>
<proteinExistence type="predicted"/>
<dbReference type="EMBL" id="CP065745">
    <property type="protein sequence ID" value="QPR55821.1"/>
    <property type="molecule type" value="Genomic_DNA"/>
</dbReference>
<reference evidence="2 3" key="1">
    <citation type="submission" date="2020-12" db="EMBL/GenBank/DDBJ databases">
        <title>FDA dAtabase for Regulatory Grade micrObial Sequences (FDA-ARGOS): Supporting development and validation of Infectious Disease Dx tests.</title>
        <authorList>
            <person name="Sproer C."/>
            <person name="Gronow S."/>
            <person name="Severitt S."/>
            <person name="Schroder I."/>
            <person name="Tallon L."/>
            <person name="Sadzewicz L."/>
            <person name="Zhao X."/>
            <person name="Boylan J."/>
            <person name="Ott S."/>
            <person name="Bowen H."/>
            <person name="Vavikolanu K."/>
            <person name="Mehta A."/>
            <person name="Aluvathingal J."/>
            <person name="Nadendla S."/>
            <person name="Lowell S."/>
            <person name="Myers T."/>
            <person name="Yan Y."/>
            <person name="Sichtig H."/>
        </authorList>
    </citation>
    <scope>NUCLEOTIDE SEQUENCE [LARGE SCALE GENOMIC DNA]</scope>
    <source>
        <strain evidence="2 3">FDAARGOS_933</strain>
    </source>
</reference>
<dbReference type="RefSeq" id="WP_197930060.1">
    <property type="nucleotide sequence ID" value="NZ_CP065745.1"/>
</dbReference>
<dbReference type="AlphaFoldDB" id="A0A7T2UNK9"/>
<accession>A0A7T2UNK9</accession>